<organism evidence="1 2">
    <name type="scientific">Deinococcus budaensis</name>
    <dbReference type="NCBI Taxonomy" id="1665626"/>
    <lineage>
        <taxon>Bacteria</taxon>
        <taxon>Thermotogati</taxon>
        <taxon>Deinococcota</taxon>
        <taxon>Deinococci</taxon>
        <taxon>Deinococcales</taxon>
        <taxon>Deinococcaceae</taxon>
        <taxon>Deinococcus</taxon>
    </lineage>
</organism>
<dbReference type="RefSeq" id="WP_184030803.1">
    <property type="nucleotide sequence ID" value="NZ_JACHFN010000013.1"/>
</dbReference>
<proteinExistence type="predicted"/>
<protein>
    <submittedName>
        <fullName evidence="1">Uncharacterized protein</fullName>
    </submittedName>
</protein>
<dbReference type="EMBL" id="JACHFN010000013">
    <property type="protein sequence ID" value="MBB5235519.1"/>
    <property type="molecule type" value="Genomic_DNA"/>
</dbReference>
<evidence type="ECO:0000313" key="1">
    <source>
        <dbReference type="EMBL" id="MBB5235519.1"/>
    </source>
</evidence>
<dbReference type="Proteomes" id="UP000525389">
    <property type="component" value="Unassembled WGS sequence"/>
</dbReference>
<keyword evidence="2" id="KW-1185">Reference proteome</keyword>
<gene>
    <name evidence="1" type="ORF">HNQ09_002976</name>
</gene>
<evidence type="ECO:0000313" key="2">
    <source>
        <dbReference type="Proteomes" id="UP000525389"/>
    </source>
</evidence>
<sequence>MSLEETLQRLRDLAVRGEAARPRVDPVQRPHHDKRLQRLRATILKLETYDPEFDDEAPEELARQAGQFADRLEATLPAENAAETLTFTAFPAGETGVPRTVRWDGQRWLLRGGAEDRATSDRYALRPQLGEEAFRTNDLDVWRGARVPEDLADPGAVFRGLRAELDA</sequence>
<accession>A0A7W8LR75</accession>
<reference evidence="1 2" key="1">
    <citation type="submission" date="2020-08" db="EMBL/GenBank/DDBJ databases">
        <title>Genomic Encyclopedia of Type Strains, Phase IV (KMG-IV): sequencing the most valuable type-strain genomes for metagenomic binning, comparative biology and taxonomic classification.</title>
        <authorList>
            <person name="Goeker M."/>
        </authorList>
    </citation>
    <scope>NUCLEOTIDE SEQUENCE [LARGE SCALE GENOMIC DNA]</scope>
    <source>
        <strain evidence="1 2">DSM 101791</strain>
    </source>
</reference>
<comment type="caution">
    <text evidence="1">The sequence shown here is derived from an EMBL/GenBank/DDBJ whole genome shotgun (WGS) entry which is preliminary data.</text>
</comment>
<dbReference type="AlphaFoldDB" id="A0A7W8LR75"/>
<name>A0A7W8LR75_9DEIO</name>